<feature type="compositionally biased region" description="Low complexity" evidence="1">
    <location>
        <begin position="26"/>
        <end position="38"/>
    </location>
</feature>
<gene>
    <name evidence="2" type="ORF">Pmani_029260</name>
</gene>
<name>A0AAE1TX56_9EUCA</name>
<evidence type="ECO:0000313" key="2">
    <source>
        <dbReference type="EMBL" id="KAK4298370.1"/>
    </source>
</evidence>
<sequence length="100" mass="11149">MVRHLSTQTPTNTSTYHSNPTPQPTTPTQHLNLPLQPNTSTYHSNPTPQPTTPTQHHHLTITSPSPAGPRDRNPPTQKEPTHQPTQPPSHQLTIVCYRSE</sequence>
<reference evidence="2" key="1">
    <citation type="submission" date="2023-11" db="EMBL/GenBank/DDBJ databases">
        <title>Genome assemblies of two species of porcelain crab, Petrolisthes cinctipes and Petrolisthes manimaculis (Anomura: Porcellanidae).</title>
        <authorList>
            <person name="Angst P."/>
        </authorList>
    </citation>
    <scope>NUCLEOTIDE SEQUENCE</scope>
    <source>
        <strain evidence="2">PB745_02</strain>
        <tissue evidence="2">Gill</tissue>
    </source>
</reference>
<feature type="compositionally biased region" description="Polar residues" evidence="1">
    <location>
        <begin position="1"/>
        <end position="18"/>
    </location>
</feature>
<feature type="compositionally biased region" description="Low complexity" evidence="1">
    <location>
        <begin position="82"/>
        <end position="91"/>
    </location>
</feature>
<feature type="region of interest" description="Disordered" evidence="1">
    <location>
        <begin position="1"/>
        <end position="100"/>
    </location>
</feature>
<accession>A0AAE1TX56</accession>
<evidence type="ECO:0000256" key="1">
    <source>
        <dbReference type="SAM" id="MobiDB-lite"/>
    </source>
</evidence>
<proteinExistence type="predicted"/>
<evidence type="ECO:0000313" key="3">
    <source>
        <dbReference type="Proteomes" id="UP001292094"/>
    </source>
</evidence>
<keyword evidence="3" id="KW-1185">Reference proteome</keyword>
<comment type="caution">
    <text evidence="2">The sequence shown here is derived from an EMBL/GenBank/DDBJ whole genome shotgun (WGS) entry which is preliminary data.</text>
</comment>
<organism evidence="2 3">
    <name type="scientific">Petrolisthes manimaculis</name>
    <dbReference type="NCBI Taxonomy" id="1843537"/>
    <lineage>
        <taxon>Eukaryota</taxon>
        <taxon>Metazoa</taxon>
        <taxon>Ecdysozoa</taxon>
        <taxon>Arthropoda</taxon>
        <taxon>Crustacea</taxon>
        <taxon>Multicrustacea</taxon>
        <taxon>Malacostraca</taxon>
        <taxon>Eumalacostraca</taxon>
        <taxon>Eucarida</taxon>
        <taxon>Decapoda</taxon>
        <taxon>Pleocyemata</taxon>
        <taxon>Anomura</taxon>
        <taxon>Galatheoidea</taxon>
        <taxon>Porcellanidae</taxon>
        <taxon>Petrolisthes</taxon>
    </lineage>
</organism>
<dbReference type="AlphaFoldDB" id="A0AAE1TX56"/>
<protein>
    <submittedName>
        <fullName evidence="2">Uncharacterized protein</fullName>
    </submittedName>
</protein>
<dbReference type="Proteomes" id="UP001292094">
    <property type="component" value="Unassembled WGS sequence"/>
</dbReference>
<dbReference type="EMBL" id="JAWZYT010003448">
    <property type="protein sequence ID" value="KAK4298370.1"/>
    <property type="molecule type" value="Genomic_DNA"/>
</dbReference>